<name>A0A5N6AKM8_9ACTN</name>
<keyword evidence="1" id="KW-0808">Transferase</keyword>
<dbReference type="Gene3D" id="3.40.50.300">
    <property type="entry name" value="P-loop containing nucleotide triphosphate hydrolases"/>
    <property type="match status" value="1"/>
</dbReference>
<accession>A0A5N6AKM8</accession>
<keyword evidence="2" id="KW-1185">Reference proteome</keyword>
<evidence type="ECO:0000313" key="1">
    <source>
        <dbReference type="EMBL" id="KAB8168765.1"/>
    </source>
</evidence>
<sequence>MRLEAITWEKLAAALAEGVLAPGAEPGAGPGTWRRMLLDGAPVAGGERLARAVAEELRVRGRSALVVDAAGFLRAASLRYEFGRRDPDSYRESWLDVGALWREVLTPLDPGGSGRVLPDLWDAERDRATRSPYVELPPGGVLLLHGTFLLGRWFPADLTVHLALSEGALARRTPAEERWTLPAFARYAAEEDPLRAADVVVRMDHPDRPAWSGPPGEG</sequence>
<dbReference type="InterPro" id="IPR027417">
    <property type="entry name" value="P-loop_NTPase"/>
</dbReference>
<dbReference type="GO" id="GO:0016301">
    <property type="term" value="F:kinase activity"/>
    <property type="evidence" value="ECO:0007669"/>
    <property type="project" value="UniProtKB-KW"/>
</dbReference>
<protein>
    <submittedName>
        <fullName evidence="1">Uridine kinase</fullName>
    </submittedName>
</protein>
<evidence type="ECO:0000313" key="2">
    <source>
        <dbReference type="Proteomes" id="UP000314251"/>
    </source>
</evidence>
<organism evidence="1 2">
    <name type="scientific">Streptomyces mimosae</name>
    <dbReference type="NCBI Taxonomy" id="2586635"/>
    <lineage>
        <taxon>Bacteria</taxon>
        <taxon>Bacillati</taxon>
        <taxon>Actinomycetota</taxon>
        <taxon>Actinomycetes</taxon>
        <taxon>Kitasatosporales</taxon>
        <taxon>Streptomycetaceae</taxon>
        <taxon>Streptomyces</taxon>
    </lineage>
</organism>
<dbReference type="AlphaFoldDB" id="A0A5N6AKM8"/>
<keyword evidence="1" id="KW-0418">Kinase</keyword>
<comment type="caution">
    <text evidence="1">The sequence shown here is derived from an EMBL/GenBank/DDBJ whole genome shotgun (WGS) entry which is preliminary data.</text>
</comment>
<gene>
    <name evidence="1" type="ORF">FH607_005945</name>
</gene>
<dbReference type="EMBL" id="VDLY02000003">
    <property type="protein sequence ID" value="KAB8168765.1"/>
    <property type="molecule type" value="Genomic_DNA"/>
</dbReference>
<dbReference type="OrthoDB" id="5186671at2"/>
<dbReference type="RefSeq" id="WP_139666542.1">
    <property type="nucleotide sequence ID" value="NZ_VDLY02000003.1"/>
</dbReference>
<proteinExistence type="predicted"/>
<dbReference type="Proteomes" id="UP000314251">
    <property type="component" value="Unassembled WGS sequence"/>
</dbReference>
<reference evidence="1" key="1">
    <citation type="submission" date="2019-10" db="EMBL/GenBank/DDBJ databases">
        <title>Nonomuraea sp. nov., isolated from Phyllanthus amarus.</title>
        <authorList>
            <person name="Klykleung N."/>
            <person name="Tanasupawat S."/>
        </authorList>
    </citation>
    <scope>NUCLEOTIDE SEQUENCE [LARGE SCALE GENOMIC DNA]</scope>
    <source>
        <strain evidence="1">3MP-10</strain>
    </source>
</reference>